<dbReference type="Pfam" id="PF05105">
    <property type="entry name" value="Phage_holin_4_1"/>
    <property type="match status" value="1"/>
</dbReference>
<keyword evidence="3 5" id="KW-1133">Transmembrane helix</keyword>
<evidence type="ECO:0000256" key="4">
    <source>
        <dbReference type="ARBA" id="ARBA00023136"/>
    </source>
</evidence>
<evidence type="ECO:0000313" key="7">
    <source>
        <dbReference type="EMBL" id="CAB4154703.1"/>
    </source>
</evidence>
<feature type="transmembrane region" description="Helical" evidence="5">
    <location>
        <begin position="26"/>
        <end position="57"/>
    </location>
</feature>
<feature type="transmembrane region" description="Helical" evidence="5">
    <location>
        <begin position="102"/>
        <end position="124"/>
    </location>
</feature>
<evidence type="ECO:0000256" key="1">
    <source>
        <dbReference type="ARBA" id="ARBA00004301"/>
    </source>
</evidence>
<evidence type="ECO:0000256" key="5">
    <source>
        <dbReference type="SAM" id="Phobius"/>
    </source>
</evidence>
<reference evidence="7" key="1">
    <citation type="submission" date="2020-04" db="EMBL/GenBank/DDBJ databases">
        <authorList>
            <person name="Chiriac C."/>
            <person name="Salcher M."/>
            <person name="Ghai R."/>
            <person name="Kavagutti S V."/>
        </authorList>
    </citation>
    <scope>NUCLEOTIDE SEQUENCE</scope>
</reference>
<name>A0A6J5N6Z0_9CAUD</name>
<dbReference type="EMBL" id="LR796289">
    <property type="protein sequence ID" value="CAB4134671.1"/>
    <property type="molecule type" value="Genomic_DNA"/>
</dbReference>
<dbReference type="GO" id="GO:0033644">
    <property type="term" value="C:host cell membrane"/>
    <property type="evidence" value="ECO:0007669"/>
    <property type="project" value="UniProtKB-SubCell"/>
</dbReference>
<dbReference type="InterPro" id="IPR006480">
    <property type="entry name" value="Phage_holin_4_1"/>
</dbReference>
<proteinExistence type="predicted"/>
<organism evidence="7">
    <name type="scientific">uncultured Caudovirales phage</name>
    <dbReference type="NCBI Taxonomy" id="2100421"/>
    <lineage>
        <taxon>Viruses</taxon>
        <taxon>Duplodnaviria</taxon>
        <taxon>Heunggongvirae</taxon>
        <taxon>Uroviricota</taxon>
        <taxon>Caudoviricetes</taxon>
        <taxon>Peduoviridae</taxon>
        <taxon>Maltschvirus</taxon>
        <taxon>Maltschvirus maltsch</taxon>
    </lineage>
</organism>
<evidence type="ECO:0000256" key="3">
    <source>
        <dbReference type="ARBA" id="ARBA00022989"/>
    </source>
</evidence>
<evidence type="ECO:0000256" key="2">
    <source>
        <dbReference type="ARBA" id="ARBA00022692"/>
    </source>
</evidence>
<comment type="subcellular location">
    <subcellularLocation>
        <location evidence="1">Host membrane</location>
        <topology evidence="1">Multi-pass membrane protein</topology>
    </subcellularLocation>
</comment>
<gene>
    <name evidence="6" type="ORF">UFOVP282_12</name>
    <name evidence="7" type="ORF">UFOVP643_23</name>
</gene>
<dbReference type="EMBL" id="LR796619">
    <property type="protein sequence ID" value="CAB4154703.1"/>
    <property type="molecule type" value="Genomic_DNA"/>
</dbReference>
<keyword evidence="4 5" id="KW-0472">Membrane</keyword>
<feature type="transmembrane region" description="Helical" evidence="5">
    <location>
        <begin position="78"/>
        <end position="96"/>
    </location>
</feature>
<accession>A0A6J5N6Z0</accession>
<sequence>MGAVYTCMLEQYKILALALKSSASRVIMIVGAFLAPIGGILLTVGISIFADTIVGIWKAKKLKEKITSRKLSQIISKMFLYQATVVLFYLIDFYILNAIIMTFFTVPLMLTKVIALTLASIEIYSIDENIKAVKGTGLWNAFKRLTSRAKDIKKDVNDII</sequence>
<protein>
    <submittedName>
        <fullName evidence="7">Bacteriophage holin family</fullName>
    </submittedName>
</protein>
<keyword evidence="2 5" id="KW-0812">Transmembrane</keyword>
<evidence type="ECO:0000313" key="6">
    <source>
        <dbReference type="EMBL" id="CAB4134671.1"/>
    </source>
</evidence>